<comment type="subcellular location">
    <subcellularLocation>
        <location evidence="1">Nucleus</location>
    </subcellularLocation>
</comment>
<feature type="compositionally biased region" description="Low complexity" evidence="8">
    <location>
        <begin position="168"/>
        <end position="181"/>
    </location>
</feature>
<sequence>MSLVNILNIQVLDNPTRFTDEFKFEITFECNAELQDDLEWKMIYVGSAESPDYDQVLDSIMLGPVPVGVSKFVFSANAPKIELLPQHDLLEVTVVLLSCLYRDKEFVRVGYYVNNEYDDEQLRLEPPEHVMIDKLQRNILADKPKVTRYTIDWYNQGNVTQQQEGDASMQQQSMDQDMMVQ</sequence>
<protein>
    <recommendedName>
        <fullName evidence="7">Anti-silencing function protein 1</fullName>
    </recommendedName>
</protein>
<dbReference type="AlphaFoldDB" id="A0A1X2GR81"/>
<dbReference type="GO" id="GO:0070775">
    <property type="term" value="C:H3 histone acetyltransferase complex"/>
    <property type="evidence" value="ECO:0007669"/>
    <property type="project" value="EnsemblFungi"/>
</dbReference>
<dbReference type="FunFam" id="2.60.40.1490:FF:000001">
    <property type="entry name" value="Histone chaperone ASF1"/>
    <property type="match status" value="1"/>
</dbReference>
<dbReference type="EMBL" id="MCGT01000005">
    <property type="protein sequence ID" value="ORX59580.1"/>
    <property type="molecule type" value="Genomic_DNA"/>
</dbReference>
<evidence type="ECO:0000256" key="5">
    <source>
        <dbReference type="ARBA" id="ARBA00023186"/>
    </source>
</evidence>
<keyword evidence="4" id="KW-0804">Transcription</keyword>
<dbReference type="InterPro" id="IPR006818">
    <property type="entry name" value="ASF1-like"/>
</dbReference>
<dbReference type="GO" id="GO:0030466">
    <property type="term" value="P:silent mating-type cassette heterochromatin formation"/>
    <property type="evidence" value="ECO:0007669"/>
    <property type="project" value="EnsemblFungi"/>
</dbReference>
<evidence type="ECO:0000256" key="3">
    <source>
        <dbReference type="ARBA" id="ARBA00023015"/>
    </source>
</evidence>
<comment type="caution">
    <text evidence="9">The sequence shown here is derived from an EMBL/GenBank/DDBJ whole genome shotgun (WGS) entry which is preliminary data.</text>
</comment>
<dbReference type="GO" id="GO:0006335">
    <property type="term" value="P:DNA replication-dependent chromatin assembly"/>
    <property type="evidence" value="ECO:0007669"/>
    <property type="project" value="EnsemblFungi"/>
</dbReference>
<dbReference type="InterPro" id="IPR036747">
    <property type="entry name" value="ASF1-like_sf"/>
</dbReference>
<evidence type="ECO:0000256" key="2">
    <source>
        <dbReference type="ARBA" id="ARBA00006051"/>
    </source>
</evidence>
<dbReference type="GO" id="GO:0010698">
    <property type="term" value="F:acetyltransferase activator activity"/>
    <property type="evidence" value="ECO:0007669"/>
    <property type="project" value="EnsemblFungi"/>
</dbReference>
<dbReference type="Gene3D" id="2.60.40.1490">
    <property type="entry name" value="Histone chaperone ASF1-like"/>
    <property type="match status" value="1"/>
</dbReference>
<dbReference type="Pfam" id="PF04729">
    <property type="entry name" value="ASF1_hist_chap"/>
    <property type="match status" value="1"/>
</dbReference>
<dbReference type="GO" id="GO:0000781">
    <property type="term" value="C:chromosome, telomeric region"/>
    <property type="evidence" value="ECO:0007669"/>
    <property type="project" value="GOC"/>
</dbReference>
<dbReference type="GO" id="GO:0006337">
    <property type="term" value="P:nucleosome disassembly"/>
    <property type="evidence" value="ECO:0007669"/>
    <property type="project" value="EnsemblFungi"/>
</dbReference>
<evidence type="ECO:0000256" key="4">
    <source>
        <dbReference type="ARBA" id="ARBA00023163"/>
    </source>
</evidence>
<feature type="region of interest" description="Disordered" evidence="8">
    <location>
        <begin position="160"/>
        <end position="181"/>
    </location>
</feature>
<name>A0A1X2GR81_9FUNG</name>
<dbReference type="SUPFAM" id="SSF101546">
    <property type="entry name" value="ASF1-like"/>
    <property type="match status" value="1"/>
</dbReference>
<evidence type="ECO:0000313" key="10">
    <source>
        <dbReference type="Proteomes" id="UP000242146"/>
    </source>
</evidence>
<comment type="similarity">
    <text evidence="2">Belongs to the ASF1 family.</text>
</comment>
<evidence type="ECO:0000256" key="6">
    <source>
        <dbReference type="ARBA" id="ARBA00023242"/>
    </source>
</evidence>
<dbReference type="OrthoDB" id="29755at2759"/>
<evidence type="ECO:0000313" key="9">
    <source>
        <dbReference type="EMBL" id="ORX59580.1"/>
    </source>
</evidence>
<organism evidence="9 10">
    <name type="scientific">Hesseltinella vesiculosa</name>
    <dbReference type="NCBI Taxonomy" id="101127"/>
    <lineage>
        <taxon>Eukaryota</taxon>
        <taxon>Fungi</taxon>
        <taxon>Fungi incertae sedis</taxon>
        <taxon>Mucoromycota</taxon>
        <taxon>Mucoromycotina</taxon>
        <taxon>Mucoromycetes</taxon>
        <taxon>Mucorales</taxon>
        <taxon>Cunninghamellaceae</taxon>
        <taxon>Hesseltinella</taxon>
    </lineage>
</organism>
<dbReference type="GO" id="GO:0042393">
    <property type="term" value="F:histone binding"/>
    <property type="evidence" value="ECO:0007669"/>
    <property type="project" value="EnsemblFungi"/>
</dbReference>
<dbReference type="STRING" id="101127.A0A1X2GR81"/>
<accession>A0A1X2GR81</accession>
<reference evidence="9 10" key="1">
    <citation type="submission" date="2016-07" db="EMBL/GenBank/DDBJ databases">
        <title>Pervasive Adenine N6-methylation of Active Genes in Fungi.</title>
        <authorList>
            <consortium name="DOE Joint Genome Institute"/>
            <person name="Mondo S.J."/>
            <person name="Dannebaum R.O."/>
            <person name="Kuo R.C."/>
            <person name="Labutti K."/>
            <person name="Haridas S."/>
            <person name="Kuo A."/>
            <person name="Salamov A."/>
            <person name="Ahrendt S.R."/>
            <person name="Lipzen A."/>
            <person name="Sullivan W."/>
            <person name="Andreopoulos W.B."/>
            <person name="Clum A."/>
            <person name="Lindquist E."/>
            <person name="Daum C."/>
            <person name="Ramamoorthy G.K."/>
            <person name="Gryganskyi A."/>
            <person name="Culley D."/>
            <person name="Magnuson J.K."/>
            <person name="James T.Y."/>
            <person name="O'Malley M.A."/>
            <person name="Stajich J.E."/>
            <person name="Spatafora J.W."/>
            <person name="Visel A."/>
            <person name="Grigoriev I.V."/>
        </authorList>
    </citation>
    <scope>NUCLEOTIDE SEQUENCE [LARGE SCALE GENOMIC DNA]</scope>
    <source>
        <strain evidence="9 10">NRRL 3301</strain>
    </source>
</reference>
<dbReference type="GO" id="GO:0033554">
    <property type="term" value="P:cellular response to stress"/>
    <property type="evidence" value="ECO:0007669"/>
    <property type="project" value="EnsemblFungi"/>
</dbReference>
<dbReference type="GO" id="GO:0031509">
    <property type="term" value="P:subtelomeric heterochromatin formation"/>
    <property type="evidence" value="ECO:0007669"/>
    <property type="project" value="EnsemblFungi"/>
</dbReference>
<evidence type="ECO:0000256" key="1">
    <source>
        <dbReference type="ARBA" id="ARBA00004123"/>
    </source>
</evidence>
<dbReference type="GO" id="GO:0032968">
    <property type="term" value="P:positive regulation of transcription elongation by RNA polymerase II"/>
    <property type="evidence" value="ECO:0007669"/>
    <property type="project" value="EnsemblFungi"/>
</dbReference>
<keyword evidence="3" id="KW-0805">Transcription regulation</keyword>
<dbReference type="PANTHER" id="PTHR12040">
    <property type="entry name" value="ANTI-SILENCING PROTEIN 1"/>
    <property type="match status" value="1"/>
</dbReference>
<gene>
    <name evidence="9" type="ORF">DM01DRAFT_1333046</name>
</gene>
<evidence type="ECO:0000256" key="8">
    <source>
        <dbReference type="SAM" id="MobiDB-lite"/>
    </source>
</evidence>
<dbReference type="PANTHER" id="PTHR12040:SF0">
    <property type="entry name" value="HISTONE CHAPERONE ASF1"/>
    <property type="match status" value="1"/>
</dbReference>
<proteinExistence type="inferred from homology"/>
<keyword evidence="5" id="KW-0143">Chaperone</keyword>
<dbReference type="GO" id="GO:0005634">
    <property type="term" value="C:nucleus"/>
    <property type="evidence" value="ECO:0007669"/>
    <property type="project" value="UniProtKB-SubCell"/>
</dbReference>
<evidence type="ECO:0000256" key="7">
    <source>
        <dbReference type="ARBA" id="ARBA00032776"/>
    </source>
</evidence>
<dbReference type="GO" id="GO:0005829">
    <property type="term" value="C:cytosol"/>
    <property type="evidence" value="ECO:0007669"/>
    <property type="project" value="EnsemblFungi"/>
</dbReference>
<keyword evidence="6" id="KW-0539">Nucleus</keyword>
<dbReference type="Proteomes" id="UP000242146">
    <property type="component" value="Unassembled WGS sequence"/>
</dbReference>
<keyword evidence="10" id="KW-1185">Reference proteome</keyword>